<dbReference type="OrthoDB" id="845740at2"/>
<dbReference type="RefSeq" id="WP_141819933.1">
    <property type="nucleotide sequence ID" value="NZ_BAAAQC010000005.1"/>
</dbReference>
<proteinExistence type="predicted"/>
<evidence type="ECO:0000313" key="3">
    <source>
        <dbReference type="Proteomes" id="UP000320085"/>
    </source>
</evidence>
<dbReference type="Proteomes" id="UP000320085">
    <property type="component" value="Unassembled WGS sequence"/>
</dbReference>
<dbReference type="PANTHER" id="PTHR33608">
    <property type="entry name" value="BLL2464 PROTEIN"/>
    <property type="match status" value="1"/>
</dbReference>
<dbReference type="AlphaFoldDB" id="A0A543PU44"/>
<feature type="domain" description="DUF58" evidence="1">
    <location>
        <begin position="44"/>
        <end position="256"/>
    </location>
</feature>
<dbReference type="Pfam" id="PF01882">
    <property type="entry name" value="DUF58"/>
    <property type="match status" value="1"/>
</dbReference>
<sequence>MAVTTTLLTRVKSKLFVHARRRSRSMLEGEYASAFHGRSLDYDDLRAYVPGDEVRDIDWKATARHTSPLVKRYVATRKQSLMLVVDTGRGMAATTRSGEPKSAVAICAAGLVGYLAQRHGDLVGLIRGTATSTVAHDLRGTETHLELLLRAIDAATTLDADQSNLATQLRWIVSNVRRRLFLVVVADDRDLDPALDELLRRLHVQHEILWITVEDADPTAIGGDRTAYDVSDREPLPTLVRLDPKVRQAYAAAVEQRVRRTAELLDRRAINHVRIGSSDEVVTAVFGLLERQRGARR</sequence>
<organism evidence="2 3">
    <name type="scientific">Humibacillus xanthopallidus</name>
    <dbReference type="NCBI Taxonomy" id="412689"/>
    <lineage>
        <taxon>Bacteria</taxon>
        <taxon>Bacillati</taxon>
        <taxon>Actinomycetota</taxon>
        <taxon>Actinomycetes</taxon>
        <taxon>Micrococcales</taxon>
        <taxon>Intrasporangiaceae</taxon>
        <taxon>Humibacillus</taxon>
    </lineage>
</organism>
<accession>A0A543PU44</accession>
<name>A0A543PU44_9MICO</name>
<protein>
    <submittedName>
        <fullName evidence="2">Uncharacterized protein DUF58</fullName>
    </submittedName>
</protein>
<reference evidence="2 3" key="1">
    <citation type="submission" date="2019-06" db="EMBL/GenBank/DDBJ databases">
        <title>Sequencing the genomes of 1000 actinobacteria strains.</title>
        <authorList>
            <person name="Klenk H.-P."/>
        </authorList>
    </citation>
    <scope>NUCLEOTIDE SEQUENCE [LARGE SCALE GENOMIC DNA]</scope>
    <source>
        <strain evidence="2 3">DSM 21776</strain>
    </source>
</reference>
<dbReference type="PANTHER" id="PTHR33608:SF6">
    <property type="entry name" value="BLL2464 PROTEIN"/>
    <property type="match status" value="1"/>
</dbReference>
<dbReference type="InterPro" id="IPR002881">
    <property type="entry name" value="DUF58"/>
</dbReference>
<comment type="caution">
    <text evidence="2">The sequence shown here is derived from an EMBL/GenBank/DDBJ whole genome shotgun (WGS) entry which is preliminary data.</text>
</comment>
<dbReference type="EMBL" id="VFQF01000001">
    <property type="protein sequence ID" value="TQN47593.1"/>
    <property type="molecule type" value="Genomic_DNA"/>
</dbReference>
<gene>
    <name evidence="2" type="ORF">FHX52_0696</name>
</gene>
<evidence type="ECO:0000313" key="2">
    <source>
        <dbReference type="EMBL" id="TQN47593.1"/>
    </source>
</evidence>
<evidence type="ECO:0000259" key="1">
    <source>
        <dbReference type="Pfam" id="PF01882"/>
    </source>
</evidence>